<proteinExistence type="inferred from homology"/>
<evidence type="ECO:0000256" key="2">
    <source>
        <dbReference type="RuleBase" id="RU363013"/>
    </source>
</evidence>
<dbReference type="GO" id="GO:0046166">
    <property type="term" value="P:glyceraldehyde-3-phosphate biosynthetic process"/>
    <property type="evidence" value="ECO:0007669"/>
    <property type="project" value="TreeGrafter"/>
</dbReference>
<comment type="catalytic activity">
    <reaction evidence="2">
        <text>D-glyceraldehyde 3-phosphate = dihydroxyacetone phosphate</text>
        <dbReference type="Rhea" id="RHEA:18585"/>
        <dbReference type="ChEBI" id="CHEBI:57642"/>
        <dbReference type="ChEBI" id="CHEBI:59776"/>
        <dbReference type="EC" id="5.3.1.1"/>
    </reaction>
</comment>
<dbReference type="GO" id="GO:0004807">
    <property type="term" value="F:triose-phosphate isomerase activity"/>
    <property type="evidence" value="ECO:0007669"/>
    <property type="project" value="UniProtKB-EC"/>
</dbReference>
<dbReference type="Proteomes" id="UP000259636">
    <property type="component" value="Chromosome"/>
</dbReference>
<dbReference type="GeneID" id="300112905"/>
<dbReference type="SUPFAM" id="SSF51351">
    <property type="entry name" value="Triosephosphate isomerase (TIM)"/>
    <property type="match status" value="1"/>
</dbReference>
<comment type="pathway">
    <text evidence="2">Carbohydrate degradation; glycolysis; D-glyceraldehyde 3-phosphate from glycerone phosphate: step 1/1.</text>
</comment>
<evidence type="ECO:0000256" key="1">
    <source>
        <dbReference type="ARBA" id="ARBA00023235"/>
    </source>
</evidence>
<dbReference type="Gene3D" id="3.20.20.70">
    <property type="entry name" value="Aldolase class I"/>
    <property type="match status" value="1"/>
</dbReference>
<dbReference type="PANTHER" id="PTHR21139">
    <property type="entry name" value="TRIOSEPHOSPHATE ISOMERASE"/>
    <property type="match status" value="1"/>
</dbReference>
<name>A0A385D536_9ACTN</name>
<keyword evidence="2" id="KW-0312">Gluconeogenesis</keyword>
<sequence>MAENDAPLSLTSTKMNLGREQTRRWLDEVILPNARALATLSFFACLPYPLIPDAQRQLAGSGVSAGAQNCWHSDGAATGEVSAGLLAELGCGQVMLGHAERRRLFHEDDSLIARKATAAAGAGMTPVICVGEERRVAARSAAAHVAEQARRALAEVPARHPALVLYEPAWAIGSAHGAEPGHAATVLETLRSALPRPATHFLYGGAVTPGTYTALRARAPWHGVAVGRAAQDSGVLHEVTDELLAAAS</sequence>
<comment type="similarity">
    <text evidence="2">Belongs to the triosephosphate isomerase family.</text>
</comment>
<dbReference type="UniPathway" id="UPA00109">
    <property type="reaction ID" value="UER00189"/>
</dbReference>
<evidence type="ECO:0000313" key="3">
    <source>
        <dbReference type="EMBL" id="AXQ53425.1"/>
    </source>
</evidence>
<dbReference type="PROSITE" id="PS51440">
    <property type="entry name" value="TIM_2"/>
    <property type="match status" value="1"/>
</dbReference>
<dbReference type="InterPro" id="IPR035990">
    <property type="entry name" value="TIM_sf"/>
</dbReference>
<gene>
    <name evidence="3" type="ORF">D0C37_01425</name>
</gene>
<protein>
    <recommendedName>
        <fullName evidence="2">Triosephosphate isomerase</fullName>
        <ecNumber evidence="2">5.3.1.1</ecNumber>
    </recommendedName>
</protein>
<dbReference type="RefSeq" id="WP_101277927.1">
    <property type="nucleotide sequence ID" value="NZ_CP031742.1"/>
</dbReference>
<keyword evidence="2" id="KW-0963">Cytoplasm</keyword>
<keyword evidence="2" id="KW-0324">Glycolysis</keyword>
<comment type="subunit">
    <text evidence="2">Homodimer.</text>
</comment>
<organism evidence="3 4">
    <name type="scientific">Streptomyces koyangensis</name>
    <dbReference type="NCBI Taxonomy" id="188770"/>
    <lineage>
        <taxon>Bacteria</taxon>
        <taxon>Bacillati</taxon>
        <taxon>Actinomycetota</taxon>
        <taxon>Actinomycetes</taxon>
        <taxon>Kitasatosporales</taxon>
        <taxon>Streptomycetaceae</taxon>
        <taxon>Streptomyces</taxon>
        <taxon>Streptomyces aurantiacus group</taxon>
    </lineage>
</organism>
<dbReference type="GO" id="GO:0006096">
    <property type="term" value="P:glycolytic process"/>
    <property type="evidence" value="ECO:0007669"/>
    <property type="project" value="UniProtKB-UniPathway"/>
</dbReference>
<dbReference type="PANTHER" id="PTHR21139:SF2">
    <property type="entry name" value="TRIOSEPHOSPHATE ISOMERASE"/>
    <property type="match status" value="1"/>
</dbReference>
<reference evidence="3 4" key="1">
    <citation type="submission" date="2018-08" db="EMBL/GenBank/DDBJ databases">
        <authorList>
            <person name="Ferrada E.E."/>
            <person name="Latorre B.A."/>
        </authorList>
    </citation>
    <scope>NUCLEOTIDE SEQUENCE [LARGE SCALE GENOMIC DNA]</scope>
    <source>
        <strain evidence="3 4">VK-A60T</strain>
    </source>
</reference>
<accession>A0A385D536</accession>
<dbReference type="Pfam" id="PF00121">
    <property type="entry name" value="TIM"/>
    <property type="match status" value="1"/>
</dbReference>
<dbReference type="GO" id="GO:0005829">
    <property type="term" value="C:cytosol"/>
    <property type="evidence" value="ECO:0007669"/>
    <property type="project" value="TreeGrafter"/>
</dbReference>
<dbReference type="InterPro" id="IPR013785">
    <property type="entry name" value="Aldolase_TIM"/>
</dbReference>
<dbReference type="GO" id="GO:0006094">
    <property type="term" value="P:gluconeogenesis"/>
    <property type="evidence" value="ECO:0007669"/>
    <property type="project" value="UniProtKB-UniPathway"/>
</dbReference>
<comment type="pathway">
    <text evidence="2">Carbohydrate biosynthesis; gluconeogenesis.</text>
</comment>
<dbReference type="EC" id="5.3.1.1" evidence="2"/>
<dbReference type="KEGG" id="sky:D0C37_01425"/>
<dbReference type="CDD" id="cd00311">
    <property type="entry name" value="TIM"/>
    <property type="match status" value="1"/>
</dbReference>
<dbReference type="EMBL" id="CP031742">
    <property type="protein sequence ID" value="AXQ53425.1"/>
    <property type="molecule type" value="Genomic_DNA"/>
</dbReference>
<evidence type="ECO:0000313" key="4">
    <source>
        <dbReference type="Proteomes" id="UP000259636"/>
    </source>
</evidence>
<comment type="subcellular location">
    <subcellularLocation>
        <location evidence="2">Cytoplasm</location>
    </subcellularLocation>
</comment>
<dbReference type="UniPathway" id="UPA00138"/>
<dbReference type="GO" id="GO:0019563">
    <property type="term" value="P:glycerol catabolic process"/>
    <property type="evidence" value="ECO:0007669"/>
    <property type="project" value="TreeGrafter"/>
</dbReference>
<keyword evidence="1 2" id="KW-0413">Isomerase</keyword>
<dbReference type="AlphaFoldDB" id="A0A385D536"/>
<dbReference type="InterPro" id="IPR000652">
    <property type="entry name" value="Triosephosphate_isomerase"/>
</dbReference>